<dbReference type="Ensembl" id="ENSTGUT00000026520.1">
    <property type="protein sequence ID" value="ENSTGUP00000037989.1"/>
    <property type="gene ID" value="ENSTGUG00000026118.1"/>
</dbReference>
<accession>A0A674HTW5</accession>
<dbReference type="Proteomes" id="UP000007754">
    <property type="component" value="Chromosome 13"/>
</dbReference>
<dbReference type="AlphaFoldDB" id="A0A674HTW5"/>
<keyword evidence="2" id="KW-1185">Reference proteome</keyword>
<reference evidence="1" key="3">
    <citation type="submission" date="2025-09" db="UniProtKB">
        <authorList>
            <consortium name="Ensembl"/>
        </authorList>
    </citation>
    <scope>IDENTIFICATION</scope>
</reference>
<organism evidence="1 2">
    <name type="scientific">Taeniopygia guttata</name>
    <name type="common">Zebra finch</name>
    <name type="synonym">Poephila guttata</name>
    <dbReference type="NCBI Taxonomy" id="59729"/>
    <lineage>
        <taxon>Eukaryota</taxon>
        <taxon>Metazoa</taxon>
        <taxon>Chordata</taxon>
        <taxon>Craniata</taxon>
        <taxon>Vertebrata</taxon>
        <taxon>Euteleostomi</taxon>
        <taxon>Archelosauria</taxon>
        <taxon>Archosauria</taxon>
        <taxon>Dinosauria</taxon>
        <taxon>Saurischia</taxon>
        <taxon>Theropoda</taxon>
        <taxon>Coelurosauria</taxon>
        <taxon>Aves</taxon>
        <taxon>Neognathae</taxon>
        <taxon>Neoaves</taxon>
        <taxon>Telluraves</taxon>
        <taxon>Australaves</taxon>
        <taxon>Passeriformes</taxon>
        <taxon>Passeroidea</taxon>
        <taxon>Estrildidae</taxon>
        <taxon>Estrildinae</taxon>
        <taxon>Taeniopygia</taxon>
    </lineage>
</organism>
<dbReference type="InParanoid" id="A0A674HTW5"/>
<name>A0A674HTW5_TAEGU</name>
<proteinExistence type="predicted"/>
<sequence>VPPPSAAGRTCSKPCPDTCTGSTTMSPCHSDQTERSK</sequence>
<protein>
    <submittedName>
        <fullName evidence="1">Uncharacterized protein</fullName>
    </submittedName>
</protein>
<reference evidence="1 2" key="1">
    <citation type="journal article" date="2010" name="Nature">
        <title>The genome of a songbird.</title>
        <authorList>
            <person name="Warren W.C."/>
            <person name="Clayton D.F."/>
            <person name="Ellegren H."/>
            <person name="Arnold A.P."/>
            <person name="Hillier L.W."/>
            <person name="Kunstner A."/>
            <person name="Searle S."/>
            <person name="White S."/>
            <person name="Vilella A.J."/>
            <person name="Fairley S."/>
            <person name="Heger A."/>
            <person name="Kong L."/>
            <person name="Ponting C.P."/>
            <person name="Jarvis E.D."/>
            <person name="Mello C.V."/>
            <person name="Minx P."/>
            <person name="Lovell P."/>
            <person name="Velho T.A."/>
            <person name="Ferris M."/>
            <person name="Balakrishnan C.N."/>
            <person name="Sinha S."/>
            <person name="Blatti C."/>
            <person name="London S.E."/>
            <person name="Li Y."/>
            <person name="Lin Y.C."/>
            <person name="George J."/>
            <person name="Sweedler J."/>
            <person name="Southey B."/>
            <person name="Gunaratne P."/>
            <person name="Watson M."/>
            <person name="Nam K."/>
            <person name="Backstrom N."/>
            <person name="Smeds L."/>
            <person name="Nabholz B."/>
            <person name="Itoh Y."/>
            <person name="Whitney O."/>
            <person name="Pfenning A.R."/>
            <person name="Howard J."/>
            <person name="Volker M."/>
            <person name="Skinner B.M."/>
            <person name="Griffin D.K."/>
            <person name="Ye L."/>
            <person name="McLaren W.M."/>
            <person name="Flicek P."/>
            <person name="Quesada V."/>
            <person name="Velasco G."/>
            <person name="Lopez-Otin C."/>
            <person name="Puente X.S."/>
            <person name="Olender T."/>
            <person name="Lancet D."/>
            <person name="Smit A.F."/>
            <person name="Hubley R."/>
            <person name="Konkel M.K."/>
            <person name="Walker J.A."/>
            <person name="Batzer M.A."/>
            <person name="Gu W."/>
            <person name="Pollock D.D."/>
            <person name="Chen L."/>
            <person name="Cheng Z."/>
            <person name="Eichler E.E."/>
            <person name="Stapley J."/>
            <person name="Slate J."/>
            <person name="Ekblom R."/>
            <person name="Birkhead T."/>
            <person name="Burke T."/>
            <person name="Burt D."/>
            <person name="Scharff C."/>
            <person name="Adam I."/>
            <person name="Richard H."/>
            <person name="Sultan M."/>
            <person name="Soldatov A."/>
            <person name="Lehrach H."/>
            <person name="Edwards S.V."/>
            <person name="Yang S.P."/>
            <person name="Li X."/>
            <person name="Graves T."/>
            <person name="Fulton L."/>
            <person name="Nelson J."/>
            <person name="Chinwalla A."/>
            <person name="Hou S."/>
            <person name="Mardis E.R."/>
            <person name="Wilson R.K."/>
        </authorList>
    </citation>
    <scope>NUCLEOTIDE SEQUENCE [LARGE SCALE GENOMIC DNA]</scope>
</reference>
<evidence type="ECO:0000313" key="2">
    <source>
        <dbReference type="Proteomes" id="UP000007754"/>
    </source>
</evidence>
<evidence type="ECO:0000313" key="1">
    <source>
        <dbReference type="Ensembl" id="ENSTGUP00000037989.1"/>
    </source>
</evidence>
<reference evidence="1" key="2">
    <citation type="submission" date="2025-08" db="UniProtKB">
        <authorList>
            <consortium name="Ensembl"/>
        </authorList>
    </citation>
    <scope>IDENTIFICATION</scope>
</reference>